<feature type="region of interest" description="Disordered" evidence="1">
    <location>
        <begin position="148"/>
        <end position="177"/>
    </location>
</feature>
<dbReference type="AlphaFoldDB" id="A0A927ED22"/>
<name>A0A927ED22_9HYPH</name>
<accession>A0A927ED22</accession>
<evidence type="ECO:0000313" key="2">
    <source>
        <dbReference type="EMBL" id="MBD3849048.1"/>
    </source>
</evidence>
<organism evidence="2 3">
    <name type="scientific">Bosea spartocytisi</name>
    <dbReference type="NCBI Taxonomy" id="2773451"/>
    <lineage>
        <taxon>Bacteria</taxon>
        <taxon>Pseudomonadati</taxon>
        <taxon>Pseudomonadota</taxon>
        <taxon>Alphaproteobacteria</taxon>
        <taxon>Hyphomicrobiales</taxon>
        <taxon>Boseaceae</taxon>
        <taxon>Bosea</taxon>
    </lineage>
</organism>
<gene>
    <name evidence="2" type="ORF">IED13_25395</name>
</gene>
<protein>
    <submittedName>
        <fullName evidence="2">Uncharacterized protein</fullName>
    </submittedName>
</protein>
<evidence type="ECO:0000256" key="1">
    <source>
        <dbReference type="SAM" id="MobiDB-lite"/>
    </source>
</evidence>
<comment type="caution">
    <text evidence="2">The sequence shown here is derived from an EMBL/GenBank/DDBJ whole genome shotgun (WGS) entry which is preliminary data.</text>
</comment>
<proteinExistence type="predicted"/>
<reference evidence="2" key="1">
    <citation type="submission" date="2020-09" db="EMBL/GenBank/DDBJ databases">
        <title>Bosea spartocytisi sp. nov. a root nodule endophyte of Spartocytisus supranubius in the high mountain ecosystem fo the Teide National Park (Canary Islands, Spain).</title>
        <authorList>
            <person name="Pulido-Suarez L."/>
            <person name="Peix A."/>
            <person name="Igual J.M."/>
            <person name="Socas-Perez N."/>
            <person name="Velazquez E."/>
            <person name="Flores-Felix J.D."/>
            <person name="Leon-Barrios M."/>
        </authorList>
    </citation>
    <scope>NUCLEOTIDE SEQUENCE</scope>
    <source>
        <strain evidence="2">SSUT16</strain>
    </source>
</reference>
<evidence type="ECO:0000313" key="3">
    <source>
        <dbReference type="Proteomes" id="UP000619295"/>
    </source>
</evidence>
<dbReference type="EMBL" id="JACXWY010000028">
    <property type="protein sequence ID" value="MBD3849048.1"/>
    <property type="molecule type" value="Genomic_DNA"/>
</dbReference>
<dbReference type="Proteomes" id="UP000619295">
    <property type="component" value="Unassembled WGS sequence"/>
</dbReference>
<sequence length="177" mass="19788">MTKDCDIMIGDVVYNALYRLVETWRHNTPHLAHLYSLAELMAVRRREADDRLEAAFRKEAGKGGMSRQPHSPEFLEAWHAHYGEEGAAISGQYLYPGLLLVFASNALKRFRDDMDASGDEWRSGILYGGHSVGELIAAAANGFRHEDEWSKVRTPSSRQRQSQAVLTSALGDPIDGE</sequence>
<feature type="compositionally biased region" description="Polar residues" evidence="1">
    <location>
        <begin position="153"/>
        <end position="166"/>
    </location>
</feature>
<dbReference type="RefSeq" id="WP_191125839.1">
    <property type="nucleotide sequence ID" value="NZ_JACXWY010000028.1"/>
</dbReference>
<keyword evidence="3" id="KW-1185">Reference proteome</keyword>